<dbReference type="InterPro" id="IPR032675">
    <property type="entry name" value="LRR_dom_sf"/>
</dbReference>
<evidence type="ECO:0000256" key="3">
    <source>
        <dbReference type="ARBA" id="ARBA00023180"/>
    </source>
</evidence>
<dbReference type="SUPFAM" id="SSF52047">
    <property type="entry name" value="RNI-like"/>
    <property type="match status" value="1"/>
</dbReference>
<evidence type="ECO:0000256" key="2">
    <source>
        <dbReference type="ARBA" id="ARBA00022737"/>
    </source>
</evidence>
<organism evidence="4 5">
    <name type="scientific">Arachis hypogaea</name>
    <name type="common">Peanut</name>
    <dbReference type="NCBI Taxonomy" id="3818"/>
    <lineage>
        <taxon>Eukaryota</taxon>
        <taxon>Viridiplantae</taxon>
        <taxon>Streptophyta</taxon>
        <taxon>Embryophyta</taxon>
        <taxon>Tracheophyta</taxon>
        <taxon>Spermatophyta</taxon>
        <taxon>Magnoliopsida</taxon>
        <taxon>eudicotyledons</taxon>
        <taxon>Gunneridae</taxon>
        <taxon>Pentapetalae</taxon>
        <taxon>rosids</taxon>
        <taxon>fabids</taxon>
        <taxon>Fabales</taxon>
        <taxon>Fabaceae</taxon>
        <taxon>Papilionoideae</taxon>
        <taxon>50 kb inversion clade</taxon>
        <taxon>dalbergioids sensu lato</taxon>
        <taxon>Dalbergieae</taxon>
        <taxon>Pterocarpus clade</taxon>
        <taxon>Arachis</taxon>
    </lineage>
</organism>
<dbReference type="GO" id="GO:0033612">
    <property type="term" value="F:receptor serine/threonine kinase binding"/>
    <property type="evidence" value="ECO:0007669"/>
    <property type="project" value="TreeGrafter"/>
</dbReference>
<proteinExistence type="predicted"/>
<evidence type="ECO:0000313" key="5">
    <source>
        <dbReference type="Proteomes" id="UP000289738"/>
    </source>
</evidence>
<dbReference type="PANTHER" id="PTHR48056">
    <property type="entry name" value="LRR RECEPTOR-LIKE SERINE/THREONINE-PROTEIN KINASE-RELATED"/>
    <property type="match status" value="1"/>
</dbReference>
<dbReference type="GO" id="GO:0005524">
    <property type="term" value="F:ATP binding"/>
    <property type="evidence" value="ECO:0007669"/>
    <property type="project" value="UniProtKB-KW"/>
</dbReference>
<dbReference type="AlphaFoldDB" id="A0A444WZT7"/>
<evidence type="ECO:0000256" key="1">
    <source>
        <dbReference type="ARBA" id="ARBA00022614"/>
    </source>
</evidence>
<protein>
    <recommendedName>
        <fullName evidence="6">LRR receptor-like serine/threonine-protein kinase</fullName>
    </recommendedName>
</protein>
<comment type="caution">
    <text evidence="4">The sequence shown here is derived from an EMBL/GenBank/DDBJ whole genome shotgun (WGS) entry which is preliminary data.</text>
</comment>
<reference evidence="4 5" key="1">
    <citation type="submission" date="2019-01" db="EMBL/GenBank/DDBJ databases">
        <title>Sequencing of cultivated peanut Arachis hypogaea provides insights into genome evolution and oil improvement.</title>
        <authorList>
            <person name="Chen X."/>
        </authorList>
    </citation>
    <scope>NUCLEOTIDE SEQUENCE [LARGE SCALE GENOMIC DNA]</scope>
    <source>
        <strain evidence="5">cv. Fuhuasheng</strain>
        <tissue evidence="4">Leaves</tissue>
    </source>
</reference>
<dbReference type="EMBL" id="SDMP01000020">
    <property type="protein sequence ID" value="RYQ82883.1"/>
    <property type="molecule type" value="Genomic_DNA"/>
</dbReference>
<keyword evidence="3" id="KW-0325">Glycoprotein</keyword>
<sequence length="318" mass="35740">MHIFSIFKNNLSENIPTQIFGYQEGLVNFDLSTNSFIDSIPLELGNLMHISKLYMYANKFCGVIPWNLVCNTIRASTRQKFLLWESTPFLGSLRSLESNLNLSYNHLYGQVSLEGVFSNITIISLIGNNDLYGGIPQLNLSPCPERKKDHTKAKYQGVFSVLSRIGVACFQEFSTQRNILSGNIPTGIGNLTILSEVHMDFKAFKGSIPFTLIYCKKMHTFNISVNNLSGNIPTQTFGYQEGLVNIDLSTNSFTGSIPLELVLWCHSRGTWCVTLTELRLDKNFFHGSLPPFLGFLRSLERLDLSNNFSSTISMNSKT</sequence>
<keyword evidence="5" id="KW-1185">Reference proteome</keyword>
<dbReference type="Gene3D" id="3.80.10.10">
    <property type="entry name" value="Ribonuclease Inhibitor"/>
    <property type="match status" value="3"/>
</dbReference>
<dbReference type="Proteomes" id="UP000289738">
    <property type="component" value="Chromosome B10"/>
</dbReference>
<name>A0A444WZT7_ARAHY</name>
<keyword evidence="2" id="KW-0677">Repeat</keyword>
<dbReference type="InterPro" id="IPR050647">
    <property type="entry name" value="Plant_LRR-RLKs"/>
</dbReference>
<evidence type="ECO:0000313" key="4">
    <source>
        <dbReference type="EMBL" id="RYQ82883.1"/>
    </source>
</evidence>
<gene>
    <name evidence="4" type="ORF">Ahy_B10g101464</name>
</gene>
<keyword evidence="1" id="KW-0433">Leucine-rich repeat</keyword>
<dbReference type="PANTHER" id="PTHR48056:SF34">
    <property type="entry name" value="LRR RECEPTOR-LIKE SERINE_THREONINE-PROTEIN KINASE ERL1"/>
    <property type="match status" value="1"/>
</dbReference>
<evidence type="ECO:0008006" key="6">
    <source>
        <dbReference type="Google" id="ProtNLM"/>
    </source>
</evidence>
<accession>A0A444WZT7</accession>
<dbReference type="STRING" id="3818.A0A444WZT7"/>